<gene>
    <name evidence="1" type="ORF">D1O30_07220</name>
</gene>
<dbReference type="EMBL" id="QWDD01000001">
    <property type="protein sequence ID" value="RNJ49426.1"/>
    <property type="molecule type" value="Genomic_DNA"/>
</dbReference>
<evidence type="ECO:0000313" key="2">
    <source>
        <dbReference type="Proteomes" id="UP000268623"/>
    </source>
</evidence>
<dbReference type="RefSeq" id="WP_123175392.1">
    <property type="nucleotide sequence ID" value="NZ_QWDD01000001.1"/>
</dbReference>
<comment type="caution">
    <text evidence="1">The sequence shown here is derived from an EMBL/GenBank/DDBJ whole genome shotgun (WGS) entry which is preliminary data.</text>
</comment>
<sequence>MTTIFAKNILASRHATTGARIAIMTVGAPGSGKTTYARGLDPTEWITVCLDDIRAALFGDKKVYFKHLEANPWMRQMVHRVNRGMLRTALRAGKNVILPNTHTNHASFQDVLQILDKHEIDPKIVVFDVPWDVLVAREERRSAADTVGLPFLRDSYTQQWATNAWWRRMSNVEVIKQSVEVEPC</sequence>
<organism evidence="1 2">
    <name type="scientific">Methylocystis hirsuta</name>
    <dbReference type="NCBI Taxonomy" id="369798"/>
    <lineage>
        <taxon>Bacteria</taxon>
        <taxon>Pseudomonadati</taxon>
        <taxon>Pseudomonadota</taxon>
        <taxon>Alphaproteobacteria</taxon>
        <taxon>Hyphomicrobiales</taxon>
        <taxon>Methylocystaceae</taxon>
        <taxon>Methylocystis</taxon>
    </lineage>
</organism>
<dbReference type="Gene3D" id="3.40.50.300">
    <property type="entry name" value="P-loop containing nucleotide triphosphate hydrolases"/>
    <property type="match status" value="1"/>
</dbReference>
<dbReference type="InterPro" id="IPR027417">
    <property type="entry name" value="P-loop_NTPase"/>
</dbReference>
<dbReference type="OrthoDB" id="2639622at2"/>
<name>A0A3M9XP42_9HYPH</name>
<keyword evidence="1" id="KW-0547">Nucleotide-binding</keyword>
<reference evidence="1 2" key="1">
    <citation type="submission" date="2018-08" db="EMBL/GenBank/DDBJ databases">
        <title>Genome sequence of Methylocystis hirsuta CSC1, a methanotroph able to accumulate PHAs.</title>
        <authorList>
            <person name="Bordel S."/>
            <person name="Rodriguez E."/>
            <person name="Gancedo J."/>
            <person name="Munoz R."/>
        </authorList>
    </citation>
    <scope>NUCLEOTIDE SEQUENCE [LARGE SCALE GENOMIC DNA]</scope>
    <source>
        <strain evidence="1 2">CSC1</strain>
    </source>
</reference>
<protein>
    <submittedName>
        <fullName evidence="1">ATP-binding protein</fullName>
    </submittedName>
</protein>
<dbReference type="GO" id="GO:0005524">
    <property type="term" value="F:ATP binding"/>
    <property type="evidence" value="ECO:0007669"/>
    <property type="project" value="UniProtKB-KW"/>
</dbReference>
<evidence type="ECO:0000313" key="1">
    <source>
        <dbReference type="EMBL" id="RNJ49426.1"/>
    </source>
</evidence>
<proteinExistence type="predicted"/>
<accession>A0A3M9XP42</accession>
<dbReference type="SUPFAM" id="SSF52540">
    <property type="entry name" value="P-loop containing nucleoside triphosphate hydrolases"/>
    <property type="match status" value="1"/>
</dbReference>
<dbReference type="Pfam" id="PF13671">
    <property type="entry name" value="AAA_33"/>
    <property type="match status" value="1"/>
</dbReference>
<dbReference type="AlphaFoldDB" id="A0A3M9XP42"/>
<dbReference type="Proteomes" id="UP000268623">
    <property type="component" value="Unassembled WGS sequence"/>
</dbReference>
<keyword evidence="2" id="KW-1185">Reference proteome</keyword>
<keyword evidence="1" id="KW-0067">ATP-binding</keyword>